<feature type="compositionally biased region" description="Basic and acidic residues" evidence="1">
    <location>
        <begin position="733"/>
        <end position="743"/>
    </location>
</feature>
<evidence type="ECO:0000313" key="2">
    <source>
        <dbReference type="EMBL" id="CAB4911889.1"/>
    </source>
</evidence>
<feature type="region of interest" description="Disordered" evidence="1">
    <location>
        <begin position="728"/>
        <end position="759"/>
    </location>
</feature>
<reference evidence="2" key="1">
    <citation type="submission" date="2020-05" db="EMBL/GenBank/DDBJ databases">
        <authorList>
            <person name="Chiriac C."/>
            <person name="Salcher M."/>
            <person name="Ghai R."/>
            <person name="Kavagutti S V."/>
        </authorList>
    </citation>
    <scope>NUCLEOTIDE SEQUENCE</scope>
</reference>
<organism evidence="2">
    <name type="scientific">freshwater metagenome</name>
    <dbReference type="NCBI Taxonomy" id="449393"/>
    <lineage>
        <taxon>unclassified sequences</taxon>
        <taxon>metagenomes</taxon>
        <taxon>ecological metagenomes</taxon>
    </lineage>
</organism>
<dbReference type="EMBL" id="CAFBLX010000275">
    <property type="protein sequence ID" value="CAB4911889.1"/>
    <property type="molecule type" value="Genomic_DNA"/>
</dbReference>
<feature type="region of interest" description="Disordered" evidence="1">
    <location>
        <begin position="593"/>
        <end position="616"/>
    </location>
</feature>
<gene>
    <name evidence="2" type="ORF">UFOPK3472_03085</name>
</gene>
<dbReference type="AlphaFoldDB" id="A0A6J7H859"/>
<sequence length="886" mass="98113">MVAVRIFEYLADRGGFRTDVQGEQRRPASRGAGADEPVLGEERLQLLLPVRPVVQVVERVPLTTRRQIDPSKDRVTGQDSESPWIRRDRTRRIGPVRLDQGFRFSTGIGQVLPLVEQAGIDLPNELAQPLGDVLDLLGARFRRNRLAQSAVRVGEVAQYQALRAHEAVVTDQLREGHRALDHVTDDGLGRQAHLGEPRVRPAVDLEGRNEQLGKGFRPGDLFEEFHPLVVLDAVGLHLGHRFAACGMLLRHQHLAGIVERRLDDRHHVERVGGGVDVEQLERGHRERRQRLIEREVRLQVHRQPGMAPVRVRLGQLFDDSGLHQAAVQRQRTQDVLALSRPGLVVVLEQMTHRVEAIARPRNDIEQHRIADREPGRQRLRARRDDALERRLAPGYEAVGCLLALYPLELLRVVTGFGHEPRILDVVLGCLDHDGAEGVVPRAARASRDLMELARSKLACSDAVVFGESGEQHGPDGNVDAHAQRVGTADHLQQTVLRQFLHQPAVLGKHAGVMHPDTVTNESGQRRPEAGGEAEVADGLGYRGLLLLGRDIDARQGLSAFECRCLGEVHDVHRRQVRLHQLLDRFADRGGDVREHQRDRPFGTGDDGGRAAGASGQIVAEERDVAQRRRHEQELGVRQFDQRYLPGPPPVRLGVVVELVHDHLADVGVGALPQCQVRDDLGSGADDRRTGIDRRVAGHHADVLRSEDLAQGEELLADERLDRRGVETANACGHGREVGTDGDHGLSGTGRRGQDDVGSRHQLDQRLFLRGIQRQAPVRSPGGERVEQDVRVHAVGGGGGNVGYQFGEEHLYRLCVGDGGSRIDTERLRRERQVALRSSDPMAPSTAILVLELPLIMSSPTPVMSRLRQRTSSKLSEGVESMKSSRT</sequence>
<name>A0A6J7H859_9ZZZZ</name>
<protein>
    <submittedName>
        <fullName evidence="2">Unannotated protein</fullName>
    </submittedName>
</protein>
<evidence type="ECO:0000256" key="1">
    <source>
        <dbReference type="SAM" id="MobiDB-lite"/>
    </source>
</evidence>
<proteinExistence type="predicted"/>
<accession>A0A6J7H859</accession>
<feature type="region of interest" description="Disordered" evidence="1">
    <location>
        <begin position="862"/>
        <end position="886"/>
    </location>
</feature>